<dbReference type="InterPro" id="IPR000424">
    <property type="entry name" value="Primosome_PriB/ssb"/>
</dbReference>
<dbReference type="CDD" id="cd04496">
    <property type="entry name" value="SSB_OBF"/>
    <property type="match status" value="1"/>
</dbReference>
<dbReference type="GO" id="GO:0009295">
    <property type="term" value="C:nucleoid"/>
    <property type="evidence" value="ECO:0007669"/>
    <property type="project" value="TreeGrafter"/>
</dbReference>
<protein>
    <recommendedName>
        <fullName evidence="2 3">Single-stranded DNA-binding protein</fullName>
        <shortName evidence="2">SSB</shortName>
    </recommendedName>
</protein>
<keyword evidence="6" id="KW-1185">Reference proteome</keyword>
<proteinExistence type="inferred from homology"/>
<feature type="compositionally biased region" description="Acidic residues" evidence="4">
    <location>
        <begin position="135"/>
        <end position="144"/>
    </location>
</feature>
<dbReference type="AlphaFoldDB" id="A0A098LDB1"/>
<dbReference type="NCBIfam" id="TIGR00621">
    <property type="entry name" value="ssb"/>
    <property type="match status" value="1"/>
</dbReference>
<evidence type="ECO:0000256" key="4">
    <source>
        <dbReference type="SAM" id="MobiDB-lite"/>
    </source>
</evidence>
<reference evidence="5 6" key="1">
    <citation type="submission" date="2014-09" db="EMBL/GenBank/DDBJ databases">
        <title>Sporocytophaga myxococcoides PG-01 genome sequencing.</title>
        <authorList>
            <person name="Liu L."/>
            <person name="Gao P.J."/>
            <person name="Chen G.J."/>
            <person name="Wang L.S."/>
        </authorList>
    </citation>
    <scope>NUCLEOTIDE SEQUENCE [LARGE SCALE GENOMIC DNA]</scope>
    <source>
        <strain evidence="5 6">PG-01</strain>
    </source>
</reference>
<comment type="subunit">
    <text evidence="2">Homotetramer.</text>
</comment>
<dbReference type="PANTHER" id="PTHR10302:SF27">
    <property type="entry name" value="SINGLE-STRANDED DNA-BINDING PROTEIN"/>
    <property type="match status" value="1"/>
</dbReference>
<dbReference type="OrthoDB" id="9809878at2"/>
<evidence type="ECO:0000256" key="1">
    <source>
        <dbReference type="ARBA" id="ARBA00023125"/>
    </source>
</evidence>
<dbReference type="eggNOG" id="COG0629">
    <property type="taxonomic scope" value="Bacteria"/>
</dbReference>
<evidence type="ECO:0000313" key="5">
    <source>
        <dbReference type="EMBL" id="GAL84409.1"/>
    </source>
</evidence>
<dbReference type="InterPro" id="IPR011344">
    <property type="entry name" value="ssDNA-bd"/>
</dbReference>
<evidence type="ECO:0000256" key="2">
    <source>
        <dbReference type="HAMAP-Rule" id="MF_00984"/>
    </source>
</evidence>
<dbReference type="Proteomes" id="UP000030185">
    <property type="component" value="Unassembled WGS sequence"/>
</dbReference>
<comment type="caution">
    <text evidence="2">Lacks conserved residue(s) required for the propagation of feature annotation.</text>
</comment>
<dbReference type="PANTHER" id="PTHR10302">
    <property type="entry name" value="SINGLE-STRANDED DNA-BINDING PROTEIN"/>
    <property type="match status" value="1"/>
</dbReference>
<dbReference type="Pfam" id="PF00436">
    <property type="entry name" value="SSB"/>
    <property type="match status" value="1"/>
</dbReference>
<evidence type="ECO:0000256" key="3">
    <source>
        <dbReference type="PIRNR" id="PIRNR002070"/>
    </source>
</evidence>
<dbReference type="PROSITE" id="PS50935">
    <property type="entry name" value="SSB"/>
    <property type="match status" value="1"/>
</dbReference>
<dbReference type="Gene3D" id="2.40.50.140">
    <property type="entry name" value="Nucleic acid-binding proteins"/>
    <property type="match status" value="1"/>
</dbReference>
<gene>
    <name evidence="5" type="ORF">MYP_1637</name>
</gene>
<organism evidence="5 6">
    <name type="scientific">Sporocytophaga myxococcoides</name>
    <dbReference type="NCBI Taxonomy" id="153721"/>
    <lineage>
        <taxon>Bacteria</taxon>
        <taxon>Pseudomonadati</taxon>
        <taxon>Bacteroidota</taxon>
        <taxon>Cytophagia</taxon>
        <taxon>Cytophagales</taxon>
        <taxon>Cytophagaceae</taxon>
        <taxon>Sporocytophaga</taxon>
    </lineage>
</organism>
<dbReference type="EMBL" id="BBLT01000003">
    <property type="protein sequence ID" value="GAL84409.1"/>
    <property type="molecule type" value="Genomic_DNA"/>
</dbReference>
<dbReference type="GO" id="GO:0006260">
    <property type="term" value="P:DNA replication"/>
    <property type="evidence" value="ECO:0007669"/>
    <property type="project" value="InterPro"/>
</dbReference>
<dbReference type="HAMAP" id="MF_00984">
    <property type="entry name" value="SSB"/>
    <property type="match status" value="1"/>
</dbReference>
<keyword evidence="1 2" id="KW-0238">DNA-binding</keyword>
<dbReference type="InterPro" id="IPR012340">
    <property type="entry name" value="NA-bd_OB-fold"/>
</dbReference>
<comment type="caution">
    <text evidence="5">The sequence shown here is derived from an EMBL/GenBank/DDBJ whole genome shotgun (WGS) entry which is preliminary data.</text>
</comment>
<sequence length="144" mass="15942">MSGVNKVILVGRLGKDPEIRVMESGRKVASFTLATSEVYKDKNGERVEQTEWHNVSFWGPIADVIEKYLKKGNQLYVEGKLRTRSYEDKEGVKKYTTEIIGQNMSMLGGGGARQADGGEARTSYTSEPVAQSASVDDDMDDLPF</sequence>
<feature type="compositionally biased region" description="Polar residues" evidence="4">
    <location>
        <begin position="122"/>
        <end position="134"/>
    </location>
</feature>
<name>A0A098LDB1_9BACT</name>
<dbReference type="STRING" id="153721.MYP_1637"/>
<dbReference type="GO" id="GO:0003697">
    <property type="term" value="F:single-stranded DNA binding"/>
    <property type="evidence" value="ECO:0007669"/>
    <property type="project" value="UniProtKB-UniRule"/>
</dbReference>
<accession>A0A098LDB1</accession>
<feature type="region of interest" description="Disordered" evidence="4">
    <location>
        <begin position="106"/>
        <end position="144"/>
    </location>
</feature>
<dbReference type="PIRSF" id="PIRSF002070">
    <property type="entry name" value="SSB"/>
    <property type="match status" value="1"/>
</dbReference>
<evidence type="ECO:0000313" key="6">
    <source>
        <dbReference type="Proteomes" id="UP000030185"/>
    </source>
</evidence>
<dbReference type="SUPFAM" id="SSF50249">
    <property type="entry name" value="Nucleic acid-binding proteins"/>
    <property type="match status" value="1"/>
</dbReference>
<dbReference type="RefSeq" id="WP_045461321.1">
    <property type="nucleotide sequence ID" value="NZ_BBLT01000003.1"/>
</dbReference>